<dbReference type="EMBL" id="DQIR01139494">
    <property type="protein sequence ID" value="HDA94970.1"/>
    <property type="molecule type" value="Transcribed_RNA"/>
</dbReference>
<feature type="compositionally biased region" description="Low complexity" evidence="1">
    <location>
        <begin position="246"/>
        <end position="261"/>
    </location>
</feature>
<feature type="domain" description="UBA" evidence="2">
    <location>
        <begin position="187"/>
        <end position="231"/>
    </location>
</feature>
<reference evidence="3" key="1">
    <citation type="journal article" date="2019" name="PeerJ">
        <title>Genes of the pig, Sus scrofa, reconstructed with EvidentialGene.</title>
        <authorList>
            <person name="Gilbert D.G."/>
        </authorList>
    </citation>
    <scope>NUCLEOTIDE SEQUENCE</scope>
</reference>
<dbReference type="PANTHER" id="PTHR46738:SF1">
    <property type="entry name" value="UBIQUITIN-ASSOCIATED DOMAIN-CONTAINING PROTEIN 1"/>
    <property type="match status" value="1"/>
</dbReference>
<dbReference type="FunFam" id="1.10.8.10:FF:000061">
    <property type="entry name" value="ubiquitin-associated domain-containing protein 1"/>
    <property type="match status" value="1"/>
</dbReference>
<evidence type="ECO:0000259" key="2">
    <source>
        <dbReference type="PROSITE" id="PS50030"/>
    </source>
</evidence>
<dbReference type="InterPro" id="IPR015940">
    <property type="entry name" value="UBA"/>
</dbReference>
<dbReference type="PROSITE" id="PS50030">
    <property type="entry name" value="UBA"/>
    <property type="match status" value="1"/>
</dbReference>
<dbReference type="CDD" id="cd14303">
    <property type="entry name" value="UBA1_KPC2"/>
    <property type="match status" value="1"/>
</dbReference>
<dbReference type="EMBL" id="DQIR01169848">
    <property type="protein sequence ID" value="HDB25325.1"/>
    <property type="molecule type" value="Transcribed_RNA"/>
</dbReference>
<dbReference type="SUPFAM" id="SSF54236">
    <property type="entry name" value="Ubiquitin-like"/>
    <property type="match status" value="1"/>
</dbReference>
<organism evidence="3">
    <name type="scientific">Sus scrofa</name>
    <name type="common">Pig</name>
    <dbReference type="NCBI Taxonomy" id="9823"/>
    <lineage>
        <taxon>Eukaryota</taxon>
        <taxon>Metazoa</taxon>
        <taxon>Chordata</taxon>
        <taxon>Craniata</taxon>
        <taxon>Vertebrata</taxon>
        <taxon>Euteleostomi</taxon>
        <taxon>Mammalia</taxon>
        <taxon>Eutheria</taxon>
        <taxon>Laurasiatheria</taxon>
        <taxon>Artiodactyla</taxon>
        <taxon>Suina</taxon>
        <taxon>Suidae</taxon>
        <taxon>Sus</taxon>
    </lineage>
</organism>
<dbReference type="CDD" id="cd17066">
    <property type="entry name" value="Ubl_KPC2"/>
    <property type="match status" value="1"/>
</dbReference>
<name>A0A480NAA6_PIG</name>
<proteinExistence type="predicted"/>
<feature type="region of interest" description="Disordered" evidence="1">
    <location>
        <begin position="287"/>
        <end position="330"/>
    </location>
</feature>
<dbReference type="AlphaFoldDB" id="A0A480NAA6"/>
<feature type="region of interest" description="Disordered" evidence="1">
    <location>
        <begin position="235"/>
        <end position="269"/>
    </location>
</feature>
<dbReference type="Pfam" id="PF23326">
    <property type="entry name" value="UBL_UBAC1"/>
    <property type="match status" value="1"/>
</dbReference>
<evidence type="ECO:0000313" key="3">
    <source>
        <dbReference type="EMBL" id="HDA94970.1"/>
    </source>
</evidence>
<dbReference type="PANTHER" id="PTHR46738">
    <property type="entry name" value="UBIQUITIN-ASSOCIATED DOMAIN-CONTAINING PROTEIN 1"/>
    <property type="match status" value="1"/>
</dbReference>
<dbReference type="Pfam" id="PF22562">
    <property type="entry name" value="UBA_7"/>
    <property type="match status" value="1"/>
</dbReference>
<dbReference type="SMART" id="SM00165">
    <property type="entry name" value="UBA"/>
    <property type="match status" value="1"/>
</dbReference>
<protein>
    <submittedName>
        <fullName evidence="3">Ubiquitin-associated domain-containing protein 1</fullName>
    </submittedName>
</protein>
<dbReference type="InterPro" id="IPR029071">
    <property type="entry name" value="Ubiquitin-like_domsf"/>
</dbReference>
<dbReference type="Gene3D" id="1.10.8.10">
    <property type="entry name" value="DNA helicase RuvA subunit, C-terminal domain"/>
    <property type="match status" value="1"/>
</dbReference>
<sequence>MFVQEEKIFAGKVLRLHICASDGAEWLEEATEDTSVEKLKERCLKHCAPGSSEDPKSVSHHKLIHAASERVLSDARTILEESVQDEDVLLLIRKRAPSPLPKMAEVSAEEKKKQEQKAPDRDAIFRATANLPSRDMDRAAVQTSPRDFQTELRKILVSLIEVAQKLLALNPDAVELFKKANAMLDEDEDERVDEAALRQLTEMGFPESRAVKALRLNHMSVPQAMEWLIEHAEDPTIDTPLPGPASPGEAAAAGPSAGPSAEEGDEEARDELTEIFKKIRRKREFRADARVGAHGPGPAASPRRLRLGPALQNGRPRGGRGRGADGPAAAGGSRFLWRAALPLNQESTGLAPSGSSEAPVCLPSECPSAERLGGEAGQARVEGPRSACRWLCPASGPERARSAPPLLCRLVVPPSSSLGFEFQFPLGWLPPSSRVCCFPSEAHPLQLAGL</sequence>
<dbReference type="InterPro" id="IPR052476">
    <property type="entry name" value="UBAC1"/>
</dbReference>
<accession>A0A480NAA6</accession>
<dbReference type="InterPro" id="IPR041926">
    <property type="entry name" value="UBA1_UBAC1"/>
</dbReference>
<dbReference type="InterPro" id="IPR057650">
    <property type="entry name" value="UBL_UBAC1"/>
</dbReference>
<dbReference type="SUPFAM" id="SSF46934">
    <property type="entry name" value="UBA-like"/>
    <property type="match status" value="1"/>
</dbReference>
<evidence type="ECO:0000256" key="1">
    <source>
        <dbReference type="SAM" id="MobiDB-lite"/>
    </source>
</evidence>
<dbReference type="InterPro" id="IPR009060">
    <property type="entry name" value="UBA-like_sf"/>
</dbReference>